<feature type="zinc finger region" description="C3H1-type" evidence="6">
    <location>
        <begin position="245"/>
        <end position="272"/>
    </location>
</feature>
<dbReference type="Pfam" id="PF00642">
    <property type="entry name" value="zf-CCCH"/>
    <property type="match status" value="1"/>
</dbReference>
<name>A0A4S4EMQ4_CAMSN</name>
<proteinExistence type="predicted"/>
<dbReference type="GO" id="GO:0008270">
    <property type="term" value="F:zinc ion binding"/>
    <property type="evidence" value="ECO:0007669"/>
    <property type="project" value="UniProtKB-KW"/>
</dbReference>
<protein>
    <recommendedName>
        <fullName evidence="9">C3H1-type domain-containing protein</fullName>
    </recommendedName>
</protein>
<feature type="compositionally biased region" description="Polar residues" evidence="8">
    <location>
        <begin position="132"/>
        <end position="145"/>
    </location>
</feature>
<dbReference type="InterPro" id="IPR000571">
    <property type="entry name" value="Znf_CCCH"/>
</dbReference>
<accession>A0A4S4EMQ4</accession>
<dbReference type="Gene3D" id="4.10.1000.10">
    <property type="entry name" value="Zinc finger, CCCH-type"/>
    <property type="match status" value="1"/>
</dbReference>
<evidence type="ECO:0000256" key="3">
    <source>
        <dbReference type="ARBA" id="ARBA00022833"/>
    </source>
</evidence>
<dbReference type="GO" id="GO:0003677">
    <property type="term" value="F:DNA binding"/>
    <property type="evidence" value="ECO:0007669"/>
    <property type="project" value="UniProtKB-KW"/>
</dbReference>
<keyword evidence="11" id="KW-1185">Reference proteome</keyword>
<evidence type="ECO:0000256" key="5">
    <source>
        <dbReference type="ARBA" id="ARBA00023125"/>
    </source>
</evidence>
<feature type="region of interest" description="Disordered" evidence="8">
    <location>
        <begin position="523"/>
        <end position="574"/>
    </location>
</feature>
<keyword evidence="1 6" id="KW-0479">Metal-binding</keyword>
<reference evidence="10 11" key="1">
    <citation type="journal article" date="2018" name="Proc. Natl. Acad. Sci. U.S.A.">
        <title>Draft genome sequence of Camellia sinensis var. sinensis provides insights into the evolution of the tea genome and tea quality.</title>
        <authorList>
            <person name="Wei C."/>
            <person name="Yang H."/>
            <person name="Wang S."/>
            <person name="Zhao J."/>
            <person name="Liu C."/>
            <person name="Gao L."/>
            <person name="Xia E."/>
            <person name="Lu Y."/>
            <person name="Tai Y."/>
            <person name="She G."/>
            <person name="Sun J."/>
            <person name="Cao H."/>
            <person name="Tong W."/>
            <person name="Gao Q."/>
            <person name="Li Y."/>
            <person name="Deng W."/>
            <person name="Jiang X."/>
            <person name="Wang W."/>
            <person name="Chen Q."/>
            <person name="Zhang S."/>
            <person name="Li H."/>
            <person name="Wu J."/>
            <person name="Wang P."/>
            <person name="Li P."/>
            <person name="Shi C."/>
            <person name="Zheng F."/>
            <person name="Jian J."/>
            <person name="Huang B."/>
            <person name="Shan D."/>
            <person name="Shi M."/>
            <person name="Fang C."/>
            <person name="Yue Y."/>
            <person name="Li F."/>
            <person name="Li D."/>
            <person name="Wei S."/>
            <person name="Han B."/>
            <person name="Jiang C."/>
            <person name="Yin Y."/>
            <person name="Xia T."/>
            <person name="Zhang Z."/>
            <person name="Bennetzen J.L."/>
            <person name="Zhao S."/>
            <person name="Wan X."/>
        </authorList>
    </citation>
    <scope>NUCLEOTIDE SEQUENCE [LARGE SCALE GENOMIC DNA]</scope>
    <source>
        <strain evidence="11">cv. Shuchazao</strain>
        <tissue evidence="10">Leaf</tissue>
    </source>
</reference>
<dbReference type="PANTHER" id="PTHR24009:SF11">
    <property type="entry name" value="ZINC FINGER CCCH DOMAIN-CONTAINING PROTEIN 53-LIKE"/>
    <property type="match status" value="1"/>
</dbReference>
<keyword evidence="2 6" id="KW-0863">Zinc-finger</keyword>
<feature type="compositionally biased region" description="Polar residues" evidence="8">
    <location>
        <begin position="523"/>
        <end position="547"/>
    </location>
</feature>
<dbReference type="SUPFAM" id="SSF90229">
    <property type="entry name" value="CCCH zinc finger"/>
    <property type="match status" value="1"/>
</dbReference>
<dbReference type="SMART" id="SM00356">
    <property type="entry name" value="ZnF_C3H1"/>
    <property type="match status" value="1"/>
</dbReference>
<dbReference type="PROSITE" id="PS50103">
    <property type="entry name" value="ZF_C3H1"/>
    <property type="match status" value="1"/>
</dbReference>
<evidence type="ECO:0000313" key="11">
    <source>
        <dbReference type="Proteomes" id="UP000306102"/>
    </source>
</evidence>
<dbReference type="GO" id="GO:0003723">
    <property type="term" value="F:RNA binding"/>
    <property type="evidence" value="ECO:0007669"/>
    <property type="project" value="UniProtKB-KW"/>
</dbReference>
<feature type="region of interest" description="Disordered" evidence="8">
    <location>
        <begin position="62"/>
        <end position="149"/>
    </location>
</feature>
<evidence type="ECO:0000259" key="9">
    <source>
        <dbReference type="PROSITE" id="PS50103"/>
    </source>
</evidence>
<sequence length="695" mass="76506">MDSYEATKIVFSRIQSLDPENASKIMGYIFIQDPGEKEMIRLAFGPESLLISLINQAKTHLGISSNTSSTPSTPSSPSPFNNPMSNPNNNRPTHQLPHSSPRVIVPNNGFHINPPSPSSPWSVSGFSDHRSPSNQMSPRPPSSLSYAAVVNGTSNGGSGSFSLPPFYSNSNSSDLNDEFNIQVRDQLDFVVDPIMSPSGRSDSILFPYANTVDSANCGNNHQHHHRRSCSVSDMFLSGSEDGGSGFGWRPCMYFARGFCKNGNNCKFLHTGFSDSTDSSPAIVGSPSKFDGFDELLTMKAIQQQRFAAASQFMSGGSFPYDKCMNIMNNSPRSAAATLMIGDEYLKFGRCRPERNDFSAIGFGGNANSCSRQIYLTFPADSTFREEDVANYFSKFGPVQDVRIPYQQKRMFGKQQHHQLERGEFSSCLSPSGIDSGGPYDLPIGPSMFYNTPEIMLRRKLEEQAELQQAIELHERRLMNLQLMDLKNHHQSHQFQTNMVPNVPIASPAHLHINQSLVFRSDGVNQEASEENYSSPAASNSLTVATERQQQHQQQDAKEACNNSNARDSGDSKEQFSNLEDADLHESLEHILPDNLFASPIKSAGEHYIFSTASPEADDSTLVTTTSSNNIPMLPTTSTLNMASLLSCSFQMPRASVIPWIITQKKEWRSSLKRNKKVASGMKGGGPHCHMGADAI</sequence>
<keyword evidence="3 6" id="KW-0862">Zinc</keyword>
<keyword evidence="5" id="KW-0238">DNA-binding</keyword>
<dbReference type="InterPro" id="IPR056276">
    <property type="entry name" value="AtC3H46-like_PABC-like"/>
</dbReference>
<dbReference type="Proteomes" id="UP000306102">
    <property type="component" value="Unassembled WGS sequence"/>
</dbReference>
<dbReference type="InterPro" id="IPR036855">
    <property type="entry name" value="Znf_CCCH_sf"/>
</dbReference>
<evidence type="ECO:0000256" key="2">
    <source>
        <dbReference type="ARBA" id="ARBA00022771"/>
    </source>
</evidence>
<evidence type="ECO:0000256" key="4">
    <source>
        <dbReference type="ARBA" id="ARBA00022884"/>
    </source>
</evidence>
<evidence type="ECO:0000313" key="10">
    <source>
        <dbReference type="EMBL" id="THG17938.1"/>
    </source>
</evidence>
<gene>
    <name evidence="10" type="ORF">TEA_016514</name>
</gene>
<dbReference type="Pfam" id="PF23182">
    <property type="entry name" value="PABC_AtC3H46"/>
    <property type="match status" value="1"/>
</dbReference>
<feature type="domain" description="C3H1-type" evidence="9">
    <location>
        <begin position="245"/>
        <end position="272"/>
    </location>
</feature>
<evidence type="ECO:0000256" key="1">
    <source>
        <dbReference type="ARBA" id="ARBA00022723"/>
    </source>
</evidence>
<dbReference type="AlphaFoldDB" id="A0A4S4EMQ4"/>
<evidence type="ECO:0000256" key="8">
    <source>
        <dbReference type="SAM" id="MobiDB-lite"/>
    </source>
</evidence>
<feature type="coiled-coil region" evidence="7">
    <location>
        <begin position="456"/>
        <end position="483"/>
    </location>
</feature>
<organism evidence="10 11">
    <name type="scientific">Camellia sinensis var. sinensis</name>
    <name type="common">China tea</name>
    <dbReference type="NCBI Taxonomy" id="542762"/>
    <lineage>
        <taxon>Eukaryota</taxon>
        <taxon>Viridiplantae</taxon>
        <taxon>Streptophyta</taxon>
        <taxon>Embryophyta</taxon>
        <taxon>Tracheophyta</taxon>
        <taxon>Spermatophyta</taxon>
        <taxon>Magnoliopsida</taxon>
        <taxon>eudicotyledons</taxon>
        <taxon>Gunneridae</taxon>
        <taxon>Pentapetalae</taxon>
        <taxon>asterids</taxon>
        <taxon>Ericales</taxon>
        <taxon>Theaceae</taxon>
        <taxon>Camellia</taxon>
    </lineage>
</organism>
<evidence type="ECO:0000256" key="7">
    <source>
        <dbReference type="SAM" id="Coils"/>
    </source>
</evidence>
<evidence type="ECO:0000256" key="6">
    <source>
        <dbReference type="PROSITE-ProRule" id="PRU00723"/>
    </source>
</evidence>
<feature type="region of interest" description="Disordered" evidence="8">
    <location>
        <begin position="676"/>
        <end position="695"/>
    </location>
</feature>
<keyword evidence="7" id="KW-0175">Coiled coil</keyword>
<dbReference type="EMBL" id="SDRB02003324">
    <property type="protein sequence ID" value="THG17938.1"/>
    <property type="molecule type" value="Genomic_DNA"/>
</dbReference>
<comment type="caution">
    <text evidence="10">The sequence shown here is derived from an EMBL/GenBank/DDBJ whole genome shotgun (WGS) entry which is preliminary data.</text>
</comment>
<dbReference type="PANTHER" id="PTHR24009">
    <property type="entry name" value="RNA-BINDING (RRM/RBD/RNP MOTIFS)"/>
    <property type="match status" value="1"/>
</dbReference>
<keyword evidence="4" id="KW-0694">RNA-binding</keyword>
<feature type="compositionally biased region" description="Low complexity" evidence="8">
    <location>
        <begin position="64"/>
        <end position="93"/>
    </location>
</feature>